<dbReference type="AlphaFoldDB" id="A0A2S9YN82"/>
<name>A0A2S9YN82_9BACT</name>
<dbReference type="InterPro" id="IPR036736">
    <property type="entry name" value="ACP-like_sf"/>
</dbReference>
<proteinExistence type="predicted"/>
<keyword evidence="2" id="KW-0436">Ligase</keyword>
<evidence type="ECO:0000313" key="3">
    <source>
        <dbReference type="Proteomes" id="UP000238823"/>
    </source>
</evidence>
<evidence type="ECO:0000313" key="2">
    <source>
        <dbReference type="EMBL" id="PRQ06550.1"/>
    </source>
</evidence>
<feature type="domain" description="Carrier" evidence="1">
    <location>
        <begin position="2"/>
        <end position="79"/>
    </location>
</feature>
<dbReference type="InterPro" id="IPR009081">
    <property type="entry name" value="PP-bd_ACP"/>
</dbReference>
<reference evidence="2 3" key="1">
    <citation type="submission" date="2018-03" db="EMBL/GenBank/DDBJ databases">
        <title>Draft Genome Sequences of the Obligatory Marine Myxobacteria Enhygromyxa salina SWB007.</title>
        <authorList>
            <person name="Poehlein A."/>
            <person name="Moghaddam J.A."/>
            <person name="Harms H."/>
            <person name="Alanjari M."/>
            <person name="Koenig G.M."/>
            <person name="Daniel R."/>
            <person name="Schaeberle T.F."/>
        </authorList>
    </citation>
    <scope>NUCLEOTIDE SEQUENCE [LARGE SCALE GENOMIC DNA]</scope>
    <source>
        <strain evidence="2 3">SWB007</strain>
    </source>
</reference>
<dbReference type="PROSITE" id="PS50075">
    <property type="entry name" value="CARRIER"/>
    <property type="match status" value="1"/>
</dbReference>
<dbReference type="RefSeq" id="WP_181233913.1">
    <property type="nucleotide sequence ID" value="NZ_PVNL01000074.1"/>
</dbReference>
<dbReference type="Proteomes" id="UP000238823">
    <property type="component" value="Unassembled WGS sequence"/>
</dbReference>
<protein>
    <submittedName>
        <fullName evidence="2">D-alanine--poly(Phosphoribitol) ligase subunit 2</fullName>
    </submittedName>
</protein>
<gene>
    <name evidence="2" type="ORF">ENSA7_38700</name>
</gene>
<dbReference type="GO" id="GO:0016874">
    <property type="term" value="F:ligase activity"/>
    <property type="evidence" value="ECO:0007669"/>
    <property type="project" value="UniProtKB-KW"/>
</dbReference>
<dbReference type="EMBL" id="PVNL01000074">
    <property type="protein sequence ID" value="PRQ06550.1"/>
    <property type="molecule type" value="Genomic_DNA"/>
</dbReference>
<organism evidence="2 3">
    <name type="scientific">Enhygromyxa salina</name>
    <dbReference type="NCBI Taxonomy" id="215803"/>
    <lineage>
        <taxon>Bacteria</taxon>
        <taxon>Pseudomonadati</taxon>
        <taxon>Myxococcota</taxon>
        <taxon>Polyangia</taxon>
        <taxon>Nannocystales</taxon>
        <taxon>Nannocystaceae</taxon>
        <taxon>Enhygromyxa</taxon>
    </lineage>
</organism>
<evidence type="ECO:0000259" key="1">
    <source>
        <dbReference type="PROSITE" id="PS50075"/>
    </source>
</evidence>
<sequence>MAVTRETLLAFLSKKTRADLSKIEDGAELFSSGVVDSFVMVDLMMWLEKQTGARLNPADVNLDNFDSVQRILAYAASRAR</sequence>
<accession>A0A2S9YN82</accession>
<dbReference type="Pfam" id="PF00550">
    <property type="entry name" value="PP-binding"/>
    <property type="match status" value="1"/>
</dbReference>
<dbReference type="Gene3D" id="1.10.1200.10">
    <property type="entry name" value="ACP-like"/>
    <property type="match status" value="1"/>
</dbReference>
<comment type="caution">
    <text evidence="2">The sequence shown here is derived from an EMBL/GenBank/DDBJ whole genome shotgun (WGS) entry which is preliminary data.</text>
</comment>
<dbReference type="SUPFAM" id="SSF47336">
    <property type="entry name" value="ACP-like"/>
    <property type="match status" value="1"/>
</dbReference>